<keyword evidence="1" id="KW-1133">Transmembrane helix</keyword>
<feature type="transmembrane region" description="Helical" evidence="1">
    <location>
        <begin position="63"/>
        <end position="84"/>
    </location>
</feature>
<reference evidence="2" key="1">
    <citation type="submission" date="2022-09" db="EMBL/GenBank/DDBJ databases">
        <title>Actin cytoskeleton and complex cell architecture in an #Asgard archaeon.</title>
        <authorList>
            <person name="Ponce Toledo R.I."/>
            <person name="Schleper C."/>
            <person name="Rodrigues Oliveira T."/>
            <person name="Wollweber F."/>
            <person name="Xu J."/>
            <person name="Rittmann S."/>
            <person name="Klingl A."/>
            <person name="Pilhofer M."/>
        </authorList>
    </citation>
    <scope>NUCLEOTIDE SEQUENCE</scope>
    <source>
        <strain evidence="2">B-35</strain>
    </source>
</reference>
<sequence>MVNWTLFALNDLLTTFVMFVLFFVVLSSYIRTRYRHLAILSLLFFSVAIANLLFTIANLYLSYTIFAMFIIFMSIEVLFTNWFVDFVCRERVNTPKMVLWAFLAGMMIISAFDFENTFSLFEYTGGIFQISYKEGNLQILFSLMSLFWAGLLLFLTLRIYFEVPKHLKQTSFHALIATLVIIIRGIFTYQFNLISPFINTGLSIIGFGYLTYYFIKFPELAFMVPFKTLHLHILEIKSGMTIYSYNWRESNATPIVNDTLFSGLCTGLDAIFNATLQKGNIHEIHLEKAVLLLQREANSPLLFIIISTKASKSLRKALKSFTKRFNKAFTQEIEEMEKGVINKAHFRKATDLLGDFFPFIPDYMHEIKKTANRKNFLVSLDEGK</sequence>
<feature type="transmembrane region" description="Helical" evidence="1">
    <location>
        <begin position="139"/>
        <end position="160"/>
    </location>
</feature>
<organism evidence="2 3">
    <name type="scientific">Candidatus Lokiarchaeum ossiferum</name>
    <dbReference type="NCBI Taxonomy" id="2951803"/>
    <lineage>
        <taxon>Archaea</taxon>
        <taxon>Promethearchaeati</taxon>
        <taxon>Promethearchaeota</taxon>
        <taxon>Promethearchaeia</taxon>
        <taxon>Promethearchaeales</taxon>
        <taxon>Promethearchaeaceae</taxon>
        <taxon>Candidatus Lokiarchaeum</taxon>
    </lineage>
</organism>
<name>A0ABY6HR87_9ARCH</name>
<feature type="transmembrane region" description="Helical" evidence="1">
    <location>
        <begin position="96"/>
        <end position="114"/>
    </location>
</feature>
<keyword evidence="3" id="KW-1185">Reference proteome</keyword>
<keyword evidence="1" id="KW-0472">Membrane</keyword>
<feature type="transmembrane region" description="Helical" evidence="1">
    <location>
        <begin position="37"/>
        <end position="57"/>
    </location>
</feature>
<protein>
    <recommendedName>
        <fullName evidence="4">Histidine kinase N-terminal 7TM region domain-containing protein</fullName>
    </recommendedName>
</protein>
<dbReference type="EMBL" id="CP104013">
    <property type="protein sequence ID" value="UYP45936.1"/>
    <property type="molecule type" value="Genomic_DNA"/>
</dbReference>
<gene>
    <name evidence="2" type="ORF">NEF87_002221</name>
</gene>
<evidence type="ECO:0000313" key="2">
    <source>
        <dbReference type="EMBL" id="UYP45936.1"/>
    </source>
</evidence>
<feature type="transmembrane region" description="Helical" evidence="1">
    <location>
        <begin position="12"/>
        <end position="30"/>
    </location>
</feature>
<evidence type="ECO:0000256" key="1">
    <source>
        <dbReference type="SAM" id="Phobius"/>
    </source>
</evidence>
<evidence type="ECO:0000313" key="3">
    <source>
        <dbReference type="Proteomes" id="UP001208689"/>
    </source>
</evidence>
<keyword evidence="1" id="KW-0812">Transmembrane</keyword>
<feature type="transmembrane region" description="Helical" evidence="1">
    <location>
        <begin position="197"/>
        <end position="215"/>
    </location>
</feature>
<evidence type="ECO:0008006" key="4">
    <source>
        <dbReference type="Google" id="ProtNLM"/>
    </source>
</evidence>
<accession>A0ABY6HR87</accession>
<proteinExistence type="predicted"/>
<dbReference type="Proteomes" id="UP001208689">
    <property type="component" value="Chromosome"/>
</dbReference>